<keyword evidence="5" id="KW-0472">Membrane</keyword>
<sequence>MSLQTSGPDSASVQHSKEGNLVVDGQFVQDLEEDDFPPPQKLTPEQEKKLYRKIDYRLMPILTLMYLCSFLDRGNAKLQGLTTQLNLTGNKYNIALMATSNHSLSWVSLKRASEASKIVLVWLSLE</sequence>
<dbReference type="PANTHER" id="PTHR43791">
    <property type="entry name" value="PERMEASE-RELATED"/>
    <property type="match status" value="1"/>
</dbReference>
<gene>
    <name evidence="7" type="ORF">PHLCEN_2v7680</name>
</gene>
<name>A0A2R6NVT9_9APHY</name>
<accession>A0A2R6NVT9</accession>
<evidence type="ECO:0000313" key="8">
    <source>
        <dbReference type="Proteomes" id="UP000186601"/>
    </source>
</evidence>
<evidence type="ECO:0000313" key="7">
    <source>
        <dbReference type="EMBL" id="PSR77859.1"/>
    </source>
</evidence>
<keyword evidence="4" id="KW-1133">Transmembrane helix</keyword>
<feature type="region of interest" description="Disordered" evidence="6">
    <location>
        <begin position="1"/>
        <end position="20"/>
    </location>
</feature>
<dbReference type="AlphaFoldDB" id="A0A2R6NVT9"/>
<reference evidence="7 8" key="1">
    <citation type="submission" date="2018-02" db="EMBL/GenBank/DDBJ databases">
        <title>Genome sequence of the basidiomycete white-rot fungus Phlebia centrifuga.</title>
        <authorList>
            <person name="Granchi Z."/>
            <person name="Peng M."/>
            <person name="de Vries R.P."/>
            <person name="Hilden K."/>
            <person name="Makela M.R."/>
            <person name="Grigoriev I."/>
            <person name="Riley R."/>
        </authorList>
    </citation>
    <scope>NUCLEOTIDE SEQUENCE [LARGE SCALE GENOMIC DNA]</scope>
    <source>
        <strain evidence="7 8">FBCC195</strain>
    </source>
</reference>
<dbReference type="Proteomes" id="UP000186601">
    <property type="component" value="Unassembled WGS sequence"/>
</dbReference>
<evidence type="ECO:0000256" key="1">
    <source>
        <dbReference type="ARBA" id="ARBA00004141"/>
    </source>
</evidence>
<protein>
    <submittedName>
        <fullName evidence="7">Uncharacterized protein</fullName>
    </submittedName>
</protein>
<dbReference type="STRING" id="98765.A0A2R6NVT9"/>
<evidence type="ECO:0000256" key="6">
    <source>
        <dbReference type="SAM" id="MobiDB-lite"/>
    </source>
</evidence>
<dbReference type="GO" id="GO:0016020">
    <property type="term" value="C:membrane"/>
    <property type="evidence" value="ECO:0007669"/>
    <property type="project" value="UniProtKB-SubCell"/>
</dbReference>
<keyword evidence="3" id="KW-0812">Transmembrane</keyword>
<dbReference type="GO" id="GO:0022857">
    <property type="term" value="F:transmembrane transporter activity"/>
    <property type="evidence" value="ECO:0007669"/>
    <property type="project" value="TreeGrafter"/>
</dbReference>
<evidence type="ECO:0000256" key="4">
    <source>
        <dbReference type="ARBA" id="ARBA00022989"/>
    </source>
</evidence>
<dbReference type="OrthoDB" id="2802108at2759"/>
<dbReference type="PANTHER" id="PTHR43791:SF36">
    <property type="entry name" value="TRANSPORTER, PUTATIVE (AFU_ORTHOLOGUE AFUA_6G08340)-RELATED"/>
    <property type="match status" value="1"/>
</dbReference>
<keyword evidence="2" id="KW-0813">Transport</keyword>
<dbReference type="EMBL" id="MLYV02000770">
    <property type="protein sequence ID" value="PSR77859.1"/>
    <property type="molecule type" value="Genomic_DNA"/>
</dbReference>
<evidence type="ECO:0000256" key="5">
    <source>
        <dbReference type="ARBA" id="ARBA00023136"/>
    </source>
</evidence>
<evidence type="ECO:0000256" key="2">
    <source>
        <dbReference type="ARBA" id="ARBA00022448"/>
    </source>
</evidence>
<feature type="compositionally biased region" description="Polar residues" evidence="6">
    <location>
        <begin position="1"/>
        <end position="14"/>
    </location>
</feature>
<comment type="caution">
    <text evidence="7">The sequence shown here is derived from an EMBL/GenBank/DDBJ whole genome shotgun (WGS) entry which is preliminary data.</text>
</comment>
<keyword evidence="8" id="KW-1185">Reference proteome</keyword>
<proteinExistence type="predicted"/>
<comment type="subcellular location">
    <subcellularLocation>
        <location evidence="1">Membrane</location>
        <topology evidence="1">Multi-pass membrane protein</topology>
    </subcellularLocation>
</comment>
<organism evidence="7 8">
    <name type="scientific">Hermanssonia centrifuga</name>
    <dbReference type="NCBI Taxonomy" id="98765"/>
    <lineage>
        <taxon>Eukaryota</taxon>
        <taxon>Fungi</taxon>
        <taxon>Dikarya</taxon>
        <taxon>Basidiomycota</taxon>
        <taxon>Agaricomycotina</taxon>
        <taxon>Agaricomycetes</taxon>
        <taxon>Polyporales</taxon>
        <taxon>Meruliaceae</taxon>
        <taxon>Hermanssonia</taxon>
    </lineage>
</organism>
<evidence type="ECO:0000256" key="3">
    <source>
        <dbReference type="ARBA" id="ARBA00022692"/>
    </source>
</evidence>